<evidence type="ECO:0000313" key="2">
    <source>
        <dbReference type="Proteomes" id="UP000053398"/>
    </source>
</evidence>
<keyword evidence="2" id="KW-1185">Reference proteome</keyword>
<comment type="caution">
    <text evidence="1">The sequence shown here is derived from an EMBL/GenBank/DDBJ whole genome shotgun (WGS) entry which is preliminary data.</text>
</comment>
<dbReference type="Proteomes" id="UP000053398">
    <property type="component" value="Unassembled WGS sequence"/>
</dbReference>
<dbReference type="RefSeq" id="WP_059265992.1">
    <property type="nucleotide sequence ID" value="NZ_KQ948367.1"/>
</dbReference>
<organism evidence="1 2">
    <name type="scientific">Streptomyces corchorusii</name>
    <name type="common">Streptomyces chibaensis</name>
    <dbReference type="NCBI Taxonomy" id="1903"/>
    <lineage>
        <taxon>Bacteria</taxon>
        <taxon>Bacillati</taxon>
        <taxon>Actinomycetota</taxon>
        <taxon>Actinomycetes</taxon>
        <taxon>Kitasatosporales</taxon>
        <taxon>Streptomycetaceae</taxon>
        <taxon>Streptomyces</taxon>
    </lineage>
</organism>
<protein>
    <submittedName>
        <fullName evidence="1">Uncharacterized protein</fullName>
    </submittedName>
</protein>
<accession>A0A101PUZ2</accession>
<dbReference type="AlphaFoldDB" id="A0A101PUZ2"/>
<name>A0A101PUZ2_STRCK</name>
<gene>
    <name evidence="1" type="ORF">AQJ11_35540</name>
</gene>
<reference evidence="1 2" key="1">
    <citation type="submission" date="2015-10" db="EMBL/GenBank/DDBJ databases">
        <title>Draft genome sequence of Streptomyces corchorusii DSM 40340, type strain for the species Streptomyces corchorusii.</title>
        <authorList>
            <person name="Ruckert C."/>
            <person name="Winkler A."/>
            <person name="Kalinowski J."/>
            <person name="Kampfer P."/>
            <person name="Glaeser S."/>
        </authorList>
    </citation>
    <scope>NUCLEOTIDE SEQUENCE [LARGE SCALE GENOMIC DNA]</scope>
    <source>
        <strain evidence="1 2">DSM 40340</strain>
    </source>
</reference>
<proteinExistence type="predicted"/>
<sequence length="80" mass="8694">MSAARPARKHELGAVQAGDDAAGLGWRQRCPDKPFTLWSIRKLVDHLRRKGIDHTWATPIRAAGPDGTDGVAGLSRLLPE</sequence>
<dbReference type="EMBL" id="LMWP01000045">
    <property type="protein sequence ID" value="KUN18195.1"/>
    <property type="molecule type" value="Genomic_DNA"/>
</dbReference>
<evidence type="ECO:0000313" key="1">
    <source>
        <dbReference type="EMBL" id="KUN18195.1"/>
    </source>
</evidence>